<comment type="caution">
    <text evidence="1">The sequence shown here is derived from an EMBL/GenBank/DDBJ whole genome shotgun (WGS) entry which is preliminary data.</text>
</comment>
<dbReference type="Proteomes" id="UP000694044">
    <property type="component" value="Unassembled WGS sequence"/>
</dbReference>
<keyword evidence="2" id="KW-1185">Reference proteome</keyword>
<reference evidence="1" key="1">
    <citation type="submission" date="2021-02" db="EMBL/GenBank/DDBJ databases">
        <authorList>
            <person name="Palmer J.M."/>
        </authorList>
    </citation>
    <scope>NUCLEOTIDE SEQUENCE</scope>
    <source>
        <strain evidence="1">SCRP734</strain>
    </source>
</reference>
<dbReference type="PANTHER" id="PTHR46586:SF3">
    <property type="entry name" value="ANKYRIN REPEAT-CONTAINING PROTEIN"/>
    <property type="match status" value="1"/>
</dbReference>
<protein>
    <recommendedName>
        <fullName evidence="3">Ankyrin repeat protein</fullName>
    </recommendedName>
</protein>
<proteinExistence type="predicted"/>
<dbReference type="AlphaFoldDB" id="A0A8T1VFC5"/>
<name>A0A8T1VFC5_9STRA</name>
<evidence type="ECO:0008006" key="3">
    <source>
        <dbReference type="Google" id="ProtNLM"/>
    </source>
</evidence>
<sequence length="342" mass="37204">MTPDEAVLVATTTRQLNWLRSLVVGYSCNVLDALVVAGCRGDVSTLEILLTKPKLELRGAAVAAAENCHLDAVRLLLKCINAQAKQVVTAWRVMESGARNGHVEMVVLAAEYADEGRHSTWSTMDDPDNALACAIAGGHVEVVRFLVGPCPHHWNFADALDQAAALGDQEVIELIHRAIPERIDEYVDEIDDVDDMMTYVAPGGRVHAARYLYEHGHNSAELMSGTFPRVVESGKTELMQFFLDTGKVSQMAFDKGFERAVQYGVPIYGAGCRGLETAVHNNIAEIARVLCDTEFISDEIAAQQLQNAARRGQVKVVEALIKASSISADVVKEVFANAVESK</sequence>
<evidence type="ECO:0000313" key="1">
    <source>
        <dbReference type="EMBL" id="KAG7379997.1"/>
    </source>
</evidence>
<accession>A0A8T1VFC5</accession>
<evidence type="ECO:0000313" key="2">
    <source>
        <dbReference type="Proteomes" id="UP000694044"/>
    </source>
</evidence>
<dbReference type="EMBL" id="JAGDFM010000317">
    <property type="protein sequence ID" value="KAG7379997.1"/>
    <property type="molecule type" value="Genomic_DNA"/>
</dbReference>
<dbReference type="InterPro" id="IPR052050">
    <property type="entry name" value="SecEffector_AnkRepeat"/>
</dbReference>
<organism evidence="1 2">
    <name type="scientific">Phytophthora pseudosyringae</name>
    <dbReference type="NCBI Taxonomy" id="221518"/>
    <lineage>
        <taxon>Eukaryota</taxon>
        <taxon>Sar</taxon>
        <taxon>Stramenopiles</taxon>
        <taxon>Oomycota</taxon>
        <taxon>Peronosporomycetes</taxon>
        <taxon>Peronosporales</taxon>
        <taxon>Peronosporaceae</taxon>
        <taxon>Phytophthora</taxon>
    </lineage>
</organism>
<dbReference type="OrthoDB" id="113343at2759"/>
<dbReference type="PANTHER" id="PTHR46586">
    <property type="entry name" value="ANKYRIN REPEAT-CONTAINING PROTEIN"/>
    <property type="match status" value="1"/>
</dbReference>
<gene>
    <name evidence="1" type="ORF">PHYPSEUDO_007870</name>
</gene>